<keyword evidence="3" id="KW-1185">Reference proteome</keyword>
<reference evidence="2 3" key="1">
    <citation type="submission" date="2020-08" db="EMBL/GenBank/DDBJ databases">
        <title>Genomic Encyclopedia of Type Strains, Phase IV (KMG-IV): sequencing the most valuable type-strain genomes for metagenomic binning, comparative biology and taxonomic classification.</title>
        <authorList>
            <person name="Goeker M."/>
        </authorList>
    </citation>
    <scope>NUCLEOTIDE SEQUENCE [LARGE SCALE GENOMIC DNA]</scope>
    <source>
        <strain evidence="2 3">DSM 103377</strain>
    </source>
</reference>
<dbReference type="InterPro" id="IPR020308">
    <property type="entry name" value="Uncharacterised_Ynq1"/>
</dbReference>
<organism evidence="2 3">
    <name type="scientific">Rubricella aquisinus</name>
    <dbReference type="NCBI Taxonomy" id="2028108"/>
    <lineage>
        <taxon>Bacteria</taxon>
        <taxon>Pseudomonadati</taxon>
        <taxon>Pseudomonadota</taxon>
        <taxon>Alphaproteobacteria</taxon>
        <taxon>Rhodobacterales</taxon>
        <taxon>Paracoccaceae</taxon>
        <taxon>Rubricella</taxon>
    </lineage>
</organism>
<protein>
    <submittedName>
        <fullName evidence="2">Uncharacterized protein</fullName>
    </submittedName>
</protein>
<name>A0A840WKU5_9RHOB</name>
<comment type="caution">
    <text evidence="2">The sequence shown here is derived from an EMBL/GenBank/DDBJ whole genome shotgun (WGS) entry which is preliminary data.</text>
</comment>
<accession>A0A840WKU5</accession>
<dbReference type="EMBL" id="JACIJS010000005">
    <property type="protein sequence ID" value="MBB5515718.1"/>
    <property type="molecule type" value="Genomic_DNA"/>
</dbReference>
<evidence type="ECO:0000313" key="2">
    <source>
        <dbReference type="EMBL" id="MBB5515718.1"/>
    </source>
</evidence>
<evidence type="ECO:0000313" key="3">
    <source>
        <dbReference type="Proteomes" id="UP000553766"/>
    </source>
</evidence>
<feature type="transmembrane region" description="Helical" evidence="1">
    <location>
        <begin position="29"/>
        <end position="51"/>
    </location>
</feature>
<sequence>MFVIIIAFSAWVVLNLIGGQIGLDARYAFLADFAALAALAWALIVLIRIWLKRQSEGN</sequence>
<dbReference type="AlphaFoldDB" id="A0A840WKU5"/>
<dbReference type="Pfam" id="PF17272">
    <property type="entry name" value="DUF5337"/>
    <property type="match status" value="1"/>
</dbReference>
<dbReference type="Proteomes" id="UP000553766">
    <property type="component" value="Unassembled WGS sequence"/>
</dbReference>
<keyword evidence="1" id="KW-1133">Transmembrane helix</keyword>
<keyword evidence="1" id="KW-0472">Membrane</keyword>
<proteinExistence type="predicted"/>
<gene>
    <name evidence="2" type="ORF">FHS89_001738</name>
</gene>
<evidence type="ECO:0000256" key="1">
    <source>
        <dbReference type="SAM" id="Phobius"/>
    </source>
</evidence>
<keyword evidence="1" id="KW-0812">Transmembrane</keyword>